<dbReference type="HOGENOM" id="CLU_2755105_0_0_5"/>
<sequence length="70" mass="7549">MASLGASLGLERIALAMVVIWGWAEAVMAVAVAKAVAVIKLFIDVLLMVSSFESLEKRSRSDGNEPLRLF</sequence>
<reference evidence="2 3" key="1">
    <citation type="journal article" date="2000" name="DNA Res.">
        <title>Complete genome structure of the nitrogen-fixing symbiotic bacterium Mesorhizobium loti.</title>
        <authorList>
            <person name="Kaneko T."/>
            <person name="Nakamura Y."/>
            <person name="Sato S."/>
            <person name="Asamizu E."/>
            <person name="Kato T."/>
            <person name="Sasamoto S."/>
            <person name="Watanabe A."/>
            <person name="Idesawa K."/>
            <person name="Ishikawa A."/>
            <person name="Kawashima K."/>
            <person name="Kimura T."/>
            <person name="Kishida Y."/>
            <person name="Kiyokawa C."/>
            <person name="Kohara M."/>
            <person name="Matsumoto M."/>
            <person name="Matsuno A."/>
            <person name="Mochizuki Y."/>
            <person name="Nakayama S."/>
            <person name="Nakazaki N."/>
            <person name="Shimpo S."/>
            <person name="Sugimoto M."/>
            <person name="Takeuchi C."/>
            <person name="Yamada M."/>
            <person name="Tabata S."/>
        </authorList>
    </citation>
    <scope>NUCLEOTIDE SEQUENCE [LARGE SCALE GENOMIC DNA]</scope>
    <source>
        <strain evidence="3">LMG 29417 / CECT 9101 / MAFF 303099</strain>
    </source>
</reference>
<keyword evidence="1" id="KW-1133">Transmembrane helix</keyword>
<evidence type="ECO:0000313" key="2">
    <source>
        <dbReference type="EMBL" id="BAB52200.1"/>
    </source>
</evidence>
<protein>
    <submittedName>
        <fullName evidence="2">Msr5817 protein</fullName>
    </submittedName>
</protein>
<keyword evidence="1" id="KW-0812">Transmembrane</keyword>
<organism evidence="2 3">
    <name type="scientific">Mesorhizobium japonicum (strain LMG 29417 / CECT 9101 / MAFF 303099)</name>
    <name type="common">Mesorhizobium loti (strain MAFF 303099)</name>
    <dbReference type="NCBI Taxonomy" id="266835"/>
    <lineage>
        <taxon>Bacteria</taxon>
        <taxon>Pseudomonadati</taxon>
        <taxon>Pseudomonadota</taxon>
        <taxon>Alphaproteobacteria</taxon>
        <taxon>Hyphomicrobiales</taxon>
        <taxon>Phyllobacteriaceae</taxon>
        <taxon>Mesorhizobium</taxon>
    </lineage>
</organism>
<gene>
    <name evidence="2" type="ordered locus">msr5817</name>
</gene>
<evidence type="ECO:0000256" key="1">
    <source>
        <dbReference type="SAM" id="Phobius"/>
    </source>
</evidence>
<name>Q98AX2_RHILO</name>
<proteinExistence type="predicted"/>
<accession>Q98AX2</accession>
<dbReference type="KEGG" id="mlo:msr5817"/>
<keyword evidence="1" id="KW-0472">Membrane</keyword>
<evidence type="ECO:0000313" key="3">
    <source>
        <dbReference type="Proteomes" id="UP000000552"/>
    </source>
</evidence>
<feature type="transmembrane region" description="Helical" evidence="1">
    <location>
        <begin position="26"/>
        <end position="49"/>
    </location>
</feature>
<dbReference type="AlphaFoldDB" id="Q98AX2"/>
<dbReference type="EMBL" id="BA000012">
    <property type="protein sequence ID" value="BAB52200.1"/>
    <property type="molecule type" value="Genomic_DNA"/>
</dbReference>
<dbReference type="Proteomes" id="UP000000552">
    <property type="component" value="Chromosome"/>
</dbReference>